<sequence>MVWLIVLAFPIFFGAMWVGIVSFLSWASGWRTLARVYQAELPETFAGKRLMLVTLGRGRFPRVHYRGMLWAEFGEDTLWLKPHILFRWAHPALAIPRNVITLDERKGFLRRYVELTTRADEKISFHLHPKQVSWIHPGSGPGAAS</sequence>
<dbReference type="Proteomes" id="UP000265431">
    <property type="component" value="Unassembled WGS sequence"/>
</dbReference>
<evidence type="ECO:0000256" key="1">
    <source>
        <dbReference type="SAM" id="Phobius"/>
    </source>
</evidence>
<organism evidence="2 3">
    <name type="scientific">Henriciella barbarensis</name>
    <dbReference type="NCBI Taxonomy" id="86342"/>
    <lineage>
        <taxon>Bacteria</taxon>
        <taxon>Pseudomonadati</taxon>
        <taxon>Pseudomonadota</taxon>
        <taxon>Alphaproteobacteria</taxon>
        <taxon>Hyphomonadales</taxon>
        <taxon>Hyphomonadaceae</taxon>
        <taxon>Henriciella</taxon>
    </lineage>
</organism>
<dbReference type="AlphaFoldDB" id="A0A399QVI8"/>
<comment type="caution">
    <text evidence="2">The sequence shown here is derived from an EMBL/GenBank/DDBJ whole genome shotgun (WGS) entry which is preliminary data.</text>
</comment>
<dbReference type="OrthoDB" id="7629018at2"/>
<name>A0A399QVI8_9PROT</name>
<evidence type="ECO:0008006" key="4">
    <source>
        <dbReference type="Google" id="ProtNLM"/>
    </source>
</evidence>
<evidence type="ECO:0000313" key="2">
    <source>
        <dbReference type="EMBL" id="RIJ22284.1"/>
    </source>
</evidence>
<accession>A0A399QVI8</accession>
<reference evidence="2 3" key="1">
    <citation type="submission" date="2018-08" db="EMBL/GenBank/DDBJ databases">
        <title>Henriciella mobilis sp. nov., isolated from seawater.</title>
        <authorList>
            <person name="Cheng H."/>
            <person name="Wu Y.-H."/>
            <person name="Xu X.-W."/>
            <person name="Guo L.-L."/>
        </authorList>
    </citation>
    <scope>NUCLEOTIDE SEQUENCE [LARGE SCALE GENOMIC DNA]</scope>
    <source>
        <strain evidence="2 3">CCUG66934</strain>
    </source>
</reference>
<dbReference type="EMBL" id="QWGB01000007">
    <property type="protein sequence ID" value="RIJ22284.1"/>
    <property type="molecule type" value="Genomic_DNA"/>
</dbReference>
<gene>
    <name evidence="2" type="ORF">D1224_12070</name>
</gene>
<keyword evidence="1" id="KW-0472">Membrane</keyword>
<evidence type="ECO:0000313" key="3">
    <source>
        <dbReference type="Proteomes" id="UP000265431"/>
    </source>
</evidence>
<feature type="transmembrane region" description="Helical" evidence="1">
    <location>
        <begin position="6"/>
        <end position="27"/>
    </location>
</feature>
<dbReference type="RefSeq" id="WP_119380203.1">
    <property type="nucleotide sequence ID" value="NZ_QWGB01000007.1"/>
</dbReference>
<proteinExistence type="predicted"/>
<keyword evidence="3" id="KW-1185">Reference proteome</keyword>
<keyword evidence="1" id="KW-1133">Transmembrane helix</keyword>
<protein>
    <recommendedName>
        <fullName evidence="4">DUF2550 family protein</fullName>
    </recommendedName>
</protein>
<keyword evidence="1" id="KW-0812">Transmembrane</keyword>